<dbReference type="RefSeq" id="WP_341695296.1">
    <property type="nucleotide sequence ID" value="NZ_JBBYHR010000001.1"/>
</dbReference>
<organism evidence="4 5">
    <name type="scientific">Flavobacterium arundinis</name>
    <dbReference type="NCBI Taxonomy" id="3139143"/>
    <lineage>
        <taxon>Bacteria</taxon>
        <taxon>Pseudomonadati</taxon>
        <taxon>Bacteroidota</taxon>
        <taxon>Flavobacteriia</taxon>
        <taxon>Flavobacteriales</taxon>
        <taxon>Flavobacteriaceae</taxon>
        <taxon>Flavobacterium</taxon>
    </lineage>
</organism>
<dbReference type="CDD" id="cd07185">
    <property type="entry name" value="OmpA_C-like"/>
    <property type="match status" value="1"/>
</dbReference>
<dbReference type="PROSITE" id="PS51123">
    <property type="entry name" value="OMPA_2"/>
    <property type="match status" value="1"/>
</dbReference>
<dbReference type="PANTHER" id="PTHR30329:SF21">
    <property type="entry name" value="LIPOPROTEIN YIAD-RELATED"/>
    <property type="match status" value="1"/>
</dbReference>
<evidence type="ECO:0000256" key="1">
    <source>
        <dbReference type="PROSITE-ProRule" id="PRU00473"/>
    </source>
</evidence>
<protein>
    <submittedName>
        <fullName evidence="4">OmpA family protein</fullName>
    </submittedName>
</protein>
<feature type="chain" id="PRO_5045137964" evidence="2">
    <location>
        <begin position="20"/>
        <end position="299"/>
    </location>
</feature>
<evidence type="ECO:0000256" key="2">
    <source>
        <dbReference type="SAM" id="SignalP"/>
    </source>
</evidence>
<dbReference type="EMBL" id="JBBYHR010000001">
    <property type="protein sequence ID" value="MEL1242978.1"/>
    <property type="molecule type" value="Genomic_DNA"/>
</dbReference>
<accession>A0ABU9HTD8</accession>
<dbReference type="Pfam" id="PF00691">
    <property type="entry name" value="OmpA"/>
    <property type="match status" value="1"/>
</dbReference>
<sequence length="299" mass="34289">MKKLLSFAILFLLPLTLTAQEQFSVYFETNKHELTKVQQERLSEWMAGNKASKILAINGYTDEDGSIGLNDSLAQRRVLTVFSQIKGKVNTREDFRTRSFGKLHKMSRVKAENRKVTLYYLLEKDLSKENEILGITEKPKETPKPKVKEIIEYPSEITVHNPDGKEETLKLDVAFMKKVGDAKQGDVIVINNLNFYENTFAVVKESRNRMHELLETMRANPYLKIKLQGHVCCMKADRQDLSTKRAKAIMQFLNTNGIEKNRLAFEGFGVSKPIHPIPEKSAQEAAENRRVEIFIVENP</sequence>
<keyword evidence="2" id="KW-0732">Signal</keyword>
<dbReference type="InterPro" id="IPR036737">
    <property type="entry name" value="OmpA-like_sf"/>
</dbReference>
<feature type="domain" description="OmpA-like" evidence="3">
    <location>
        <begin position="182"/>
        <end position="299"/>
    </location>
</feature>
<evidence type="ECO:0000313" key="4">
    <source>
        <dbReference type="EMBL" id="MEL1242978.1"/>
    </source>
</evidence>
<dbReference type="Proteomes" id="UP001464555">
    <property type="component" value="Unassembled WGS sequence"/>
</dbReference>
<dbReference type="PANTHER" id="PTHR30329">
    <property type="entry name" value="STATOR ELEMENT OF FLAGELLAR MOTOR COMPLEX"/>
    <property type="match status" value="1"/>
</dbReference>
<name>A0ABU9HTD8_9FLAO</name>
<feature type="signal peptide" evidence="2">
    <location>
        <begin position="1"/>
        <end position="19"/>
    </location>
</feature>
<gene>
    <name evidence="4" type="ORF">AAEO56_01780</name>
</gene>
<reference evidence="4 5" key="1">
    <citation type="submission" date="2024-04" db="EMBL/GenBank/DDBJ databases">
        <title>Flavobacterium sp. DGU11 16S ribosomal RNA gene Genome sequencing and assembly.</title>
        <authorList>
            <person name="Park S."/>
        </authorList>
    </citation>
    <scope>NUCLEOTIDE SEQUENCE [LARGE SCALE GENOMIC DNA]</scope>
    <source>
        <strain evidence="4 5">DGU11</strain>
    </source>
</reference>
<dbReference type="InterPro" id="IPR050330">
    <property type="entry name" value="Bact_OuterMem_StrucFunc"/>
</dbReference>
<keyword evidence="5" id="KW-1185">Reference proteome</keyword>
<comment type="caution">
    <text evidence="4">The sequence shown here is derived from an EMBL/GenBank/DDBJ whole genome shotgun (WGS) entry which is preliminary data.</text>
</comment>
<dbReference type="Gene3D" id="3.30.1330.60">
    <property type="entry name" value="OmpA-like domain"/>
    <property type="match status" value="2"/>
</dbReference>
<dbReference type="InterPro" id="IPR006665">
    <property type="entry name" value="OmpA-like"/>
</dbReference>
<keyword evidence="1" id="KW-0472">Membrane</keyword>
<dbReference type="SUPFAM" id="SSF103088">
    <property type="entry name" value="OmpA-like"/>
    <property type="match status" value="2"/>
</dbReference>
<evidence type="ECO:0000313" key="5">
    <source>
        <dbReference type="Proteomes" id="UP001464555"/>
    </source>
</evidence>
<evidence type="ECO:0000259" key="3">
    <source>
        <dbReference type="PROSITE" id="PS51123"/>
    </source>
</evidence>
<proteinExistence type="predicted"/>